<proteinExistence type="predicted"/>
<comment type="caution">
    <text evidence="2">The sequence shown here is derived from an EMBL/GenBank/DDBJ whole genome shotgun (WGS) entry which is preliminary data.</text>
</comment>
<evidence type="ECO:0000313" key="3">
    <source>
        <dbReference type="Proteomes" id="UP000178085"/>
    </source>
</evidence>
<gene>
    <name evidence="2" type="ORF">A3K51_02485</name>
</gene>
<dbReference type="Proteomes" id="UP000178085">
    <property type="component" value="Unassembled WGS sequence"/>
</dbReference>
<dbReference type="Gene3D" id="3.30.420.240">
    <property type="match status" value="1"/>
</dbReference>
<dbReference type="EMBL" id="METD01000001">
    <property type="protein sequence ID" value="OGB73681.1"/>
    <property type="molecule type" value="Genomic_DNA"/>
</dbReference>
<dbReference type="InterPro" id="IPR027417">
    <property type="entry name" value="P-loop_NTPase"/>
</dbReference>
<name>A0A1F4NQF2_UNCK3</name>
<evidence type="ECO:0000256" key="1">
    <source>
        <dbReference type="SAM" id="MobiDB-lite"/>
    </source>
</evidence>
<evidence type="ECO:0000313" key="2">
    <source>
        <dbReference type="EMBL" id="OGB73681.1"/>
    </source>
</evidence>
<protein>
    <recommendedName>
        <fullName evidence="4">Terminase large subunit gp17-like C-terminal domain-containing protein</fullName>
    </recommendedName>
</protein>
<sequence length="540" mass="62012">MLNNDERDKWISQIINNQGMRIEAARDAHLMFFSIYLPHYVQYETADFQKEIFELTQDTKIKTLVICAFRASGKSTLISLSYPLWAIMGKLQKKHILITSKTQDMARRLLESLKAELTDNTLLKADMGPFRSSNTKWGGGTIELSKYKARIVVASVEEGIRGIRYGTYRPDLIICDDVEDLNSVATQDSRDKTYRWFKGDLIPTGDRRTNIVVIGNLLHDDSLIMRLRKEIRESKRDGVFEFYPLIDYDGNCLWPGKYPDEDAINDEKRTVADDIDWSREYLLKIISDAERVVHPEWLHYYDELPNQTPGMNDPKLRYVSMAVDLAISEKESANYTAVVTALVYSGRNGLQINILPGPINRRMDFPTSVQTVIESYKSWTKQHYTVKLCFDSTAYQAAFGQHLKTQGITAEEFTSKNDKRSRLSTTTALIQTGKVLFPRKGAEELIHQITGFGRERYDDLADAFTMLVLRVMADDKINCNIGIVYRDRNGDLCYSPDGTTGWERETLETETRKRRGRSGGLLDNLEENDPHGWGRASRRW</sequence>
<reference evidence="2 3" key="1">
    <citation type="journal article" date="2016" name="Nat. Commun.">
        <title>Thousands of microbial genomes shed light on interconnected biogeochemical processes in an aquifer system.</title>
        <authorList>
            <person name="Anantharaman K."/>
            <person name="Brown C.T."/>
            <person name="Hug L.A."/>
            <person name="Sharon I."/>
            <person name="Castelle C.J."/>
            <person name="Probst A.J."/>
            <person name="Thomas B.C."/>
            <person name="Singh A."/>
            <person name="Wilkins M.J."/>
            <person name="Karaoz U."/>
            <person name="Brodie E.L."/>
            <person name="Williams K.H."/>
            <person name="Hubbard S.S."/>
            <person name="Banfield J.F."/>
        </authorList>
    </citation>
    <scope>NUCLEOTIDE SEQUENCE [LARGE SCALE GENOMIC DNA]</scope>
</reference>
<organism evidence="2 3">
    <name type="scientific">candidate division Kazan bacterium RIFCSPLOWO2_01_FULL_45_19</name>
    <dbReference type="NCBI Taxonomy" id="1798538"/>
    <lineage>
        <taxon>Bacteria</taxon>
        <taxon>Bacteria division Kazan-3B-28</taxon>
    </lineage>
</organism>
<dbReference type="Gene3D" id="3.40.50.300">
    <property type="entry name" value="P-loop containing nucleotide triphosphate hydrolases"/>
    <property type="match status" value="1"/>
</dbReference>
<dbReference type="AlphaFoldDB" id="A0A1F4NQF2"/>
<feature type="region of interest" description="Disordered" evidence="1">
    <location>
        <begin position="506"/>
        <end position="540"/>
    </location>
</feature>
<accession>A0A1F4NQF2</accession>
<evidence type="ECO:0008006" key="4">
    <source>
        <dbReference type="Google" id="ProtNLM"/>
    </source>
</evidence>